<feature type="chain" id="PRO_5046377473" description="HEAT repeat-containing protein 1" evidence="1">
    <location>
        <begin position="19"/>
        <end position="164"/>
    </location>
</feature>
<evidence type="ECO:0000313" key="3">
    <source>
        <dbReference type="Proteomes" id="UP001189429"/>
    </source>
</evidence>
<gene>
    <name evidence="2" type="ORF">PCOR1329_LOCUS24801</name>
</gene>
<proteinExistence type="predicted"/>
<keyword evidence="3" id="KW-1185">Reference proteome</keyword>
<organism evidence="2 3">
    <name type="scientific">Prorocentrum cordatum</name>
    <dbReference type="NCBI Taxonomy" id="2364126"/>
    <lineage>
        <taxon>Eukaryota</taxon>
        <taxon>Sar</taxon>
        <taxon>Alveolata</taxon>
        <taxon>Dinophyceae</taxon>
        <taxon>Prorocentrales</taxon>
        <taxon>Prorocentraceae</taxon>
        <taxon>Prorocentrum</taxon>
    </lineage>
</organism>
<accession>A0ABN9RYE1</accession>
<dbReference type="EMBL" id="CAUYUJ010008580">
    <property type="protein sequence ID" value="CAK0824374.1"/>
    <property type="molecule type" value="Genomic_DNA"/>
</dbReference>
<name>A0ABN9RYE1_9DINO</name>
<reference evidence="2" key="1">
    <citation type="submission" date="2023-10" db="EMBL/GenBank/DDBJ databases">
        <authorList>
            <person name="Chen Y."/>
            <person name="Shah S."/>
            <person name="Dougan E. K."/>
            <person name="Thang M."/>
            <person name="Chan C."/>
        </authorList>
    </citation>
    <scope>NUCLEOTIDE SEQUENCE [LARGE SCALE GENOMIC DNA]</scope>
</reference>
<dbReference type="Proteomes" id="UP001189429">
    <property type="component" value="Unassembled WGS sequence"/>
</dbReference>
<keyword evidence="1" id="KW-0732">Signal</keyword>
<comment type="caution">
    <text evidence="2">The sequence shown here is derived from an EMBL/GenBank/DDBJ whole genome shotgun (WGS) entry which is preliminary data.</text>
</comment>
<feature type="signal peptide" evidence="1">
    <location>
        <begin position="1"/>
        <end position="18"/>
    </location>
</feature>
<evidence type="ECO:0000313" key="2">
    <source>
        <dbReference type="EMBL" id="CAK0824374.1"/>
    </source>
</evidence>
<protein>
    <recommendedName>
        <fullName evidence="4">HEAT repeat-containing protein 1</fullName>
    </recommendedName>
</protein>
<evidence type="ECO:0000256" key="1">
    <source>
        <dbReference type="SAM" id="SignalP"/>
    </source>
</evidence>
<sequence length="164" mass="17982">MSSATLALVLPMILRALGTSRLAIQDVCCSALVVLEHQLSLGAEFPESMVGELFESLGMALLALPGQRDQTQGALCAVSRHVVSTEDLQLARLAEMFFSDEEVVRQAVVVALADTQKNSLVEEGSLDPVAVHAVLRLGALDEKSQEKWPRRPWRRCAWSRTPSW</sequence>
<evidence type="ECO:0008006" key="4">
    <source>
        <dbReference type="Google" id="ProtNLM"/>
    </source>
</evidence>